<accession>A0ABZ0CVA5</accession>
<dbReference type="Proteomes" id="UP001303946">
    <property type="component" value="Chromosome"/>
</dbReference>
<dbReference type="Pfam" id="PF12244">
    <property type="entry name" value="DUF3606"/>
    <property type="match status" value="1"/>
</dbReference>
<dbReference type="EMBL" id="CP136336">
    <property type="protein sequence ID" value="WOB08914.1"/>
    <property type="molecule type" value="Genomic_DNA"/>
</dbReference>
<proteinExistence type="predicted"/>
<organism evidence="1 2">
    <name type="scientific">Piscinibacter gummiphilus</name>
    <dbReference type="NCBI Taxonomy" id="946333"/>
    <lineage>
        <taxon>Bacteria</taxon>
        <taxon>Pseudomonadati</taxon>
        <taxon>Pseudomonadota</taxon>
        <taxon>Betaproteobacteria</taxon>
        <taxon>Burkholderiales</taxon>
        <taxon>Sphaerotilaceae</taxon>
        <taxon>Piscinibacter</taxon>
    </lineage>
</organism>
<reference evidence="1 2" key="1">
    <citation type="submission" date="2023-10" db="EMBL/GenBank/DDBJ databases">
        <title>Bacteria for the degradation of biodegradable plastic PBAT(Polybutylene adipate terephthalate).</title>
        <authorList>
            <person name="Weon H.-Y."/>
            <person name="Yeon J."/>
        </authorList>
    </citation>
    <scope>NUCLEOTIDE SEQUENCE [LARGE SCALE GENOMIC DNA]</scope>
    <source>
        <strain evidence="1 2">SBD 7-3</strain>
    </source>
</reference>
<keyword evidence="2" id="KW-1185">Reference proteome</keyword>
<protein>
    <submittedName>
        <fullName evidence="1">DUF3606 domain-containing protein</fullName>
    </submittedName>
</protein>
<evidence type="ECO:0000313" key="1">
    <source>
        <dbReference type="EMBL" id="WOB08914.1"/>
    </source>
</evidence>
<dbReference type="InterPro" id="IPR022037">
    <property type="entry name" value="DUF3606"/>
</dbReference>
<name>A0ABZ0CVA5_9BURK</name>
<evidence type="ECO:0000313" key="2">
    <source>
        <dbReference type="Proteomes" id="UP001303946"/>
    </source>
</evidence>
<gene>
    <name evidence="1" type="ORF">RXV79_02375</name>
</gene>
<sequence length="62" mass="7083">MSDSKQQAGGQDRERINVHQDYELNDWARKYGVTKDELKKAVAKVGDRAKDVEAHLKRGERG</sequence>
<dbReference type="RefSeq" id="WP_316701811.1">
    <property type="nucleotide sequence ID" value="NZ_CP136336.1"/>
</dbReference>